<dbReference type="AlphaFoldDB" id="A0A4Y8DHK4"/>
<dbReference type="OrthoDB" id="272266at2759"/>
<gene>
    <name evidence="1" type="ORF">BOTCAL_0003g00300</name>
</gene>
<dbReference type="EMBL" id="PHWZ01000003">
    <property type="protein sequence ID" value="TEY87350.1"/>
    <property type="molecule type" value="Genomic_DNA"/>
</dbReference>
<dbReference type="Proteomes" id="UP000297299">
    <property type="component" value="Unassembled WGS sequence"/>
</dbReference>
<organism evidence="1 2">
    <name type="scientific">Botryotinia calthae</name>
    <dbReference type="NCBI Taxonomy" id="38488"/>
    <lineage>
        <taxon>Eukaryota</taxon>
        <taxon>Fungi</taxon>
        <taxon>Dikarya</taxon>
        <taxon>Ascomycota</taxon>
        <taxon>Pezizomycotina</taxon>
        <taxon>Leotiomycetes</taxon>
        <taxon>Helotiales</taxon>
        <taxon>Sclerotiniaceae</taxon>
        <taxon>Botryotinia</taxon>
    </lineage>
</organism>
<sequence length="107" mass="11887">MLLKRKKSIVDSPTKSLVLDDNFDVLFVNKPFTKEKAPPKDEQDRKKVKDLKTKGVVTEAKEAKLLGKDGKERVKAVTGDEAQEVLMKTRNSGFINKKSTNGNGKGL</sequence>
<reference evidence="1 2" key="1">
    <citation type="submission" date="2017-11" db="EMBL/GenBank/DDBJ databases">
        <title>Comparative genomics of Botrytis spp.</title>
        <authorList>
            <person name="Valero-Jimenez C.A."/>
            <person name="Tapia P."/>
            <person name="Veloso J."/>
            <person name="Silva-Moreno E."/>
            <person name="Staats M."/>
            <person name="Valdes J.H."/>
            <person name="Van Kan J.A.L."/>
        </authorList>
    </citation>
    <scope>NUCLEOTIDE SEQUENCE [LARGE SCALE GENOMIC DNA]</scope>
    <source>
        <strain evidence="1 2">MUCL2830</strain>
    </source>
</reference>
<proteinExistence type="predicted"/>
<comment type="caution">
    <text evidence="1">The sequence shown here is derived from an EMBL/GenBank/DDBJ whole genome shotgun (WGS) entry which is preliminary data.</text>
</comment>
<evidence type="ECO:0000313" key="1">
    <source>
        <dbReference type="EMBL" id="TEY87350.1"/>
    </source>
</evidence>
<evidence type="ECO:0000313" key="2">
    <source>
        <dbReference type="Proteomes" id="UP000297299"/>
    </source>
</evidence>
<name>A0A4Y8DHK4_9HELO</name>
<dbReference type="STRING" id="38488.A0A4Y8DHK4"/>
<accession>A0A4Y8DHK4</accession>
<protein>
    <submittedName>
        <fullName evidence="1">Uncharacterized protein</fullName>
    </submittedName>
</protein>
<keyword evidence="2" id="KW-1185">Reference proteome</keyword>